<accession>A0A367G464</accession>
<evidence type="ECO:0000313" key="2">
    <source>
        <dbReference type="Proteomes" id="UP000253208"/>
    </source>
</evidence>
<sequence>MRTEDQVITQFNMRLIRAVMPQGAPMIVVYEDPKDYPGLFVARLFDGRKSTHLIALADTLEDIREAKPERMRIVNRIEQDSLQIVEAWL</sequence>
<reference evidence="1 2" key="1">
    <citation type="submission" date="2018-02" db="EMBL/GenBank/DDBJ databases">
        <title>Complete genome sequencing of Faecalibacterium prausnitzii strains isolated from the human gut.</title>
        <authorList>
            <person name="Fitzgerald B.C."/>
            <person name="Shkoporov A.N."/>
            <person name="Ross P.R."/>
            <person name="Hill C."/>
        </authorList>
    </citation>
    <scope>NUCLEOTIDE SEQUENCE [LARGE SCALE GENOMIC DNA]</scope>
    <source>
        <strain evidence="1 2">APC942/31-1</strain>
    </source>
</reference>
<name>A0A367G464_9FIRM</name>
<protein>
    <submittedName>
        <fullName evidence="1">Uncharacterized protein</fullName>
    </submittedName>
</protein>
<dbReference type="EMBL" id="PSQG01000006">
    <property type="protein sequence ID" value="RCH44886.1"/>
    <property type="molecule type" value="Genomic_DNA"/>
</dbReference>
<gene>
    <name evidence="1" type="ORF">C4886_05400</name>
</gene>
<proteinExistence type="predicted"/>
<organism evidence="1 2">
    <name type="scientific">Blautia obeum</name>
    <dbReference type="NCBI Taxonomy" id="40520"/>
    <lineage>
        <taxon>Bacteria</taxon>
        <taxon>Bacillati</taxon>
        <taxon>Bacillota</taxon>
        <taxon>Clostridia</taxon>
        <taxon>Lachnospirales</taxon>
        <taxon>Lachnospiraceae</taxon>
        <taxon>Blautia</taxon>
    </lineage>
</organism>
<evidence type="ECO:0000313" key="1">
    <source>
        <dbReference type="EMBL" id="RCH44886.1"/>
    </source>
</evidence>
<dbReference type="AlphaFoldDB" id="A0A367G464"/>
<dbReference type="Proteomes" id="UP000253208">
    <property type="component" value="Unassembled WGS sequence"/>
</dbReference>
<comment type="caution">
    <text evidence="1">The sequence shown here is derived from an EMBL/GenBank/DDBJ whole genome shotgun (WGS) entry which is preliminary data.</text>
</comment>